<dbReference type="Gene3D" id="1.10.3730.20">
    <property type="match status" value="1"/>
</dbReference>
<dbReference type="EMBL" id="MNQU01000045">
    <property type="protein sequence ID" value="OKZ39392.1"/>
    <property type="molecule type" value="Genomic_DNA"/>
</dbReference>
<feature type="transmembrane region" description="Helical" evidence="1">
    <location>
        <begin position="185"/>
        <end position="203"/>
    </location>
</feature>
<evidence type="ECO:0000256" key="1">
    <source>
        <dbReference type="SAM" id="Phobius"/>
    </source>
</evidence>
<accession>A0A1Q6IF24</accession>
<sequence>MEWILPALLSATCLGFYDIFKKLSVKGNNVLMVLLLNTIFGALYLSPVIISNIASGHFGLGDTLRGHCLILIKAVIVLSSWILGYFAIKHLPLTIQGPVNATRPVLVLVGALCLFGERLNALQWTGIIIGFASLYFISRIGAKEGFSLRHSRWLWMSIGAMMLGAVSALFDKYLLRSYLPLEVQAWYSLYQCIIMTVLLLALMRGQRGTSDRFQWRWTIPCIAIFLTVADLAYFHSLSIDGSMVSIVSMIRRGSVIIPFLFGVIVLREKNIKAKLIDLSLLLVSLLLLVIGSNH</sequence>
<feature type="transmembrane region" description="Helical" evidence="1">
    <location>
        <begin position="215"/>
        <end position="234"/>
    </location>
</feature>
<comment type="caution">
    <text evidence="3">The sequence shown here is derived from an EMBL/GenBank/DDBJ whole genome shotgun (WGS) entry which is preliminary data.</text>
</comment>
<evidence type="ECO:0000313" key="4">
    <source>
        <dbReference type="Proteomes" id="UP000186549"/>
    </source>
</evidence>
<feature type="transmembrane region" description="Helical" evidence="1">
    <location>
        <begin position="121"/>
        <end position="141"/>
    </location>
</feature>
<name>A0A1Q6IF24_BACUN</name>
<dbReference type="GO" id="GO:0016020">
    <property type="term" value="C:membrane"/>
    <property type="evidence" value="ECO:0007669"/>
    <property type="project" value="InterPro"/>
</dbReference>
<keyword evidence="1" id="KW-0472">Membrane</keyword>
<evidence type="ECO:0000259" key="2">
    <source>
        <dbReference type="Pfam" id="PF00892"/>
    </source>
</evidence>
<gene>
    <name evidence="3" type="ORF">BHV79_02145</name>
</gene>
<protein>
    <submittedName>
        <fullName evidence="3">EamA family transporter</fullName>
    </submittedName>
</protein>
<feature type="transmembrane region" description="Helical" evidence="1">
    <location>
        <begin position="246"/>
        <end position="266"/>
    </location>
</feature>
<feature type="transmembrane region" description="Helical" evidence="1">
    <location>
        <begin position="31"/>
        <end position="54"/>
    </location>
</feature>
<keyword evidence="1" id="KW-0812">Transmembrane</keyword>
<organism evidence="3 4">
    <name type="scientific">Bacteroides uniformis</name>
    <dbReference type="NCBI Taxonomy" id="820"/>
    <lineage>
        <taxon>Bacteria</taxon>
        <taxon>Pseudomonadati</taxon>
        <taxon>Bacteroidota</taxon>
        <taxon>Bacteroidia</taxon>
        <taxon>Bacteroidales</taxon>
        <taxon>Bacteroidaceae</taxon>
        <taxon>Bacteroides</taxon>
    </lineage>
</organism>
<evidence type="ECO:0000313" key="3">
    <source>
        <dbReference type="EMBL" id="OKZ39392.1"/>
    </source>
</evidence>
<dbReference type="InterPro" id="IPR000620">
    <property type="entry name" value="EamA_dom"/>
</dbReference>
<dbReference type="Proteomes" id="UP000186549">
    <property type="component" value="Unassembled WGS sequence"/>
</dbReference>
<dbReference type="InterPro" id="IPR037185">
    <property type="entry name" value="EmrE-like"/>
</dbReference>
<dbReference type="Pfam" id="PF00892">
    <property type="entry name" value="EamA"/>
    <property type="match status" value="1"/>
</dbReference>
<reference evidence="3 4" key="1">
    <citation type="journal article" date="2016" name="Nat. Biotechnol.">
        <title>Measurement of bacterial replication rates in microbial communities.</title>
        <authorList>
            <person name="Brown C.T."/>
            <person name="Olm M.R."/>
            <person name="Thomas B.C."/>
            <person name="Banfield J.F."/>
        </authorList>
    </citation>
    <scope>NUCLEOTIDE SEQUENCE [LARGE SCALE GENOMIC DNA]</scope>
    <source>
        <strain evidence="3">45_41</strain>
    </source>
</reference>
<proteinExistence type="predicted"/>
<feature type="domain" description="EamA" evidence="2">
    <location>
        <begin position="3"/>
        <end position="138"/>
    </location>
</feature>
<keyword evidence="1" id="KW-1133">Transmembrane helix</keyword>
<dbReference type="AlphaFoldDB" id="A0A1Q6IF24"/>
<dbReference type="PANTHER" id="PTHR22911">
    <property type="entry name" value="ACYL-MALONYL CONDENSING ENZYME-RELATED"/>
    <property type="match status" value="1"/>
</dbReference>
<feature type="transmembrane region" description="Helical" evidence="1">
    <location>
        <begin position="66"/>
        <end position="88"/>
    </location>
</feature>
<dbReference type="SUPFAM" id="SSF103481">
    <property type="entry name" value="Multidrug resistance efflux transporter EmrE"/>
    <property type="match status" value="1"/>
</dbReference>
<feature type="transmembrane region" description="Helical" evidence="1">
    <location>
        <begin position="153"/>
        <end position="170"/>
    </location>
</feature>
<dbReference type="PANTHER" id="PTHR22911:SF137">
    <property type="entry name" value="SOLUTE CARRIER FAMILY 35 MEMBER G2-RELATED"/>
    <property type="match status" value="1"/>
</dbReference>
<feature type="transmembrane region" description="Helical" evidence="1">
    <location>
        <begin position="275"/>
        <end position="292"/>
    </location>
</feature>